<evidence type="ECO:0000313" key="3">
    <source>
        <dbReference type="Proteomes" id="UP000322791"/>
    </source>
</evidence>
<organism evidence="2 3">
    <name type="scientific">Hymenobacter lutimineralis</name>
    <dbReference type="NCBI Taxonomy" id="2606448"/>
    <lineage>
        <taxon>Bacteria</taxon>
        <taxon>Pseudomonadati</taxon>
        <taxon>Bacteroidota</taxon>
        <taxon>Cytophagia</taxon>
        <taxon>Cytophagales</taxon>
        <taxon>Hymenobacteraceae</taxon>
        <taxon>Hymenobacter</taxon>
    </lineage>
</organism>
<dbReference type="SUPFAM" id="SSF81296">
    <property type="entry name" value="E set domains"/>
    <property type="match status" value="1"/>
</dbReference>
<dbReference type="Gene3D" id="2.120.10.30">
    <property type="entry name" value="TolB, C-terminal domain"/>
    <property type="match status" value="1"/>
</dbReference>
<dbReference type="AlphaFoldDB" id="A0A5D6UWF1"/>
<sequence>MRLFTIPAIVNQLGFLILLGITILTPYAGHAQTVEFGHAVSAGHTRNRGESWGGRLAVDTDGNIYVVGSFGGSLYFGDLELISYRNQTNMFVAKFDARGNYLWAKQVGGSSRPSVTAVDVDAQGNVYVAGSYGNEAVFGTIILPASSNQRANVFVAKLDTNGNWLWATQGGNNGEAYASALVVEETGSLLVAGGFSSTQATFGSSILTNASAVGGSTDIYVAQLDANNGQWLKAQSIGSPAIESIHFMDLDAAGNAYIGGTFQGASFQIGSTLLTNAAPNTNDVFVAKRTPMGSWSWAASAGGIDHESILGITVERSGQVYITGSLSSRVSMFGTTTLDNKGQENTIDTYVAALKEDGTWRWATQSGSDAHDFASGIVLTPNGDLVVAGGFFGPTMQIGSTTLKNSGSETTEDLYVARLSSAGQWLGAKSTGGEADEEVYRAVLMPDGGICLLGNYWGQAAFGTTTLAGGGLPNIFLAWLDDNQAVPAVASLAPNSGAPGQEVTLNGSGFVGVREVYFNGVPAAALRVQSSTQLLAKVPEGVISGPISVRTRVGTGESSSFFHAAVSTATASAAANSFTLYPNPATNWLTLSILPAGSRIQLHDALGRVVRATSLTAQKQVSVVGLTPGLYTLQATDAQGRRYTSRVQVQ</sequence>
<dbReference type="PANTHER" id="PTHR35580">
    <property type="entry name" value="CELL SURFACE GLYCOPROTEIN (S-LAYER PROTEIN)-LIKE PROTEIN"/>
    <property type="match status" value="1"/>
</dbReference>
<protein>
    <submittedName>
        <fullName evidence="2">T9SS type A sorting domain-containing protein</fullName>
    </submittedName>
</protein>
<evidence type="ECO:0000313" key="2">
    <source>
        <dbReference type="EMBL" id="TYZ07863.1"/>
    </source>
</evidence>
<dbReference type="Pfam" id="PF18962">
    <property type="entry name" value="Por_Secre_tail"/>
    <property type="match status" value="1"/>
</dbReference>
<dbReference type="InterPro" id="IPR014756">
    <property type="entry name" value="Ig_E-set"/>
</dbReference>
<proteinExistence type="predicted"/>
<accession>A0A5D6UWF1</accession>
<dbReference type="EMBL" id="VTHL01000015">
    <property type="protein sequence ID" value="TYZ07863.1"/>
    <property type="molecule type" value="Genomic_DNA"/>
</dbReference>
<dbReference type="InterPro" id="IPR013783">
    <property type="entry name" value="Ig-like_fold"/>
</dbReference>
<dbReference type="NCBIfam" id="TIGR04183">
    <property type="entry name" value="Por_Secre_tail"/>
    <property type="match status" value="1"/>
</dbReference>
<comment type="caution">
    <text evidence="2">The sequence shown here is derived from an EMBL/GenBank/DDBJ whole genome shotgun (WGS) entry which is preliminary data.</text>
</comment>
<name>A0A5D6UWF1_9BACT</name>
<dbReference type="InterPro" id="IPR011042">
    <property type="entry name" value="6-blade_b-propeller_TolB-like"/>
</dbReference>
<dbReference type="Gene3D" id="2.80.10.50">
    <property type="match status" value="1"/>
</dbReference>
<dbReference type="Gene3D" id="2.60.40.10">
    <property type="entry name" value="Immunoglobulins"/>
    <property type="match status" value="1"/>
</dbReference>
<gene>
    <name evidence="2" type="ORF">FY528_14290</name>
</gene>
<dbReference type="SUPFAM" id="SSF101898">
    <property type="entry name" value="NHL repeat"/>
    <property type="match status" value="1"/>
</dbReference>
<evidence type="ECO:0000259" key="1">
    <source>
        <dbReference type="Pfam" id="PF18962"/>
    </source>
</evidence>
<dbReference type="PANTHER" id="PTHR35580:SF1">
    <property type="entry name" value="PHYTASE-LIKE DOMAIN-CONTAINING PROTEIN"/>
    <property type="match status" value="1"/>
</dbReference>
<dbReference type="InterPro" id="IPR026444">
    <property type="entry name" value="Secre_tail"/>
</dbReference>
<dbReference type="RefSeq" id="WP_149071712.1">
    <property type="nucleotide sequence ID" value="NZ_VTHL01000015.1"/>
</dbReference>
<reference evidence="2 3" key="1">
    <citation type="submission" date="2019-08" db="EMBL/GenBank/DDBJ databases">
        <authorList>
            <person name="Seo M.-J."/>
        </authorList>
    </citation>
    <scope>NUCLEOTIDE SEQUENCE [LARGE SCALE GENOMIC DNA]</scope>
    <source>
        <strain evidence="2 3">KIGAM108</strain>
    </source>
</reference>
<feature type="domain" description="Secretion system C-terminal sorting" evidence="1">
    <location>
        <begin position="580"/>
        <end position="642"/>
    </location>
</feature>
<dbReference type="InterPro" id="IPR052918">
    <property type="entry name" value="Motility_Chemotaxis_Reg"/>
</dbReference>
<keyword evidence="3" id="KW-1185">Reference proteome</keyword>
<dbReference type="Proteomes" id="UP000322791">
    <property type="component" value="Unassembled WGS sequence"/>
</dbReference>